<evidence type="ECO:0000259" key="1">
    <source>
        <dbReference type="Pfam" id="PF14214"/>
    </source>
</evidence>
<keyword evidence="3" id="KW-1185">Reference proteome</keyword>
<dbReference type="EMBL" id="CP093348">
    <property type="protein sequence ID" value="WOH04071.1"/>
    <property type="molecule type" value="Genomic_DNA"/>
</dbReference>
<sequence>MDIPIEPVDVLEKISEPVTADISRNDVVEYWSLGPPSETCQHCDAVMWKEESINKKVKKAKSRFSLCCADATIKLPKCKDIPTYLKNLYADPIQGPLFMQNITIYNSMVSFTSMGCNVDRSINKGYGPVIYRLNGIIIHQLGALLPHPGKKPKFCQLYIYDTQNEIANRMSWIDNPVKKGIHASIVQGLITMFDETNILVQKFRQARDRFEEDRIVDLRIQLKVSCSVSGRPNHIIPSDEVAAVLVGNAKYTEGVRDIMVHCKRNSLQRIPEIHPLRAALQYPILFPNGEDGYHEGLEYVKIPGNSKREKKRKNITSKEYYSHCFQVRKNQDYTMRLGGRLFQQFIVDSFSSIEQARLYWVKKHQEELRSDLYSNIRDQFHKGDMDTSNIGQSYILPSSFTGSRRYMQQNFQDALAVCRVIGHPDLFLTMTCNNEWPEIQHMMALLPSCKIENCPDITARVFKLKVEQLCTDIQKNEIFGKCTALMYVVEYQKRGLPHIHMLIWLDSSAKPKTCEAADSLVSAEIPNPVEEPELYEAVKKFMIHGPCGKQNPDSSCMKDHKCTRHFPKKYSSSTTIDQSGFPIYRRCKTSEKVKVRKSELDNQWVVPYNKYLLLRYNCHINLEICAYASSLKYLFKYCLKGHDQATVMINRKRAKDGEGDKPVVVDEIKTFLDGRYICGVEAAHRIYGFDVHHRTISVQRLPYHLPQQKSCTFSSKDKLADVVKHWSIRKSKLEAFFDLNKVDKTARKYCYSQIPQFYVWNGQSTSWSIRKQGFQIGRLTYTHHGSGELWYLRMLLCRICGPTSYKDLLLYVAFCIKLSKQPVTLMDGLPMIRNGMKR</sequence>
<dbReference type="KEGG" id="dcr:108203540"/>
<reference evidence="2" key="2">
    <citation type="submission" date="2022-03" db="EMBL/GenBank/DDBJ databases">
        <title>Draft title - Genomic analysis of global carrot germplasm unveils the trajectory of domestication and the origin of high carotenoid orange carrot.</title>
        <authorList>
            <person name="Iorizzo M."/>
            <person name="Ellison S."/>
            <person name="Senalik D."/>
            <person name="Macko-Podgorni A."/>
            <person name="Grzebelus D."/>
            <person name="Bostan H."/>
            <person name="Rolling W."/>
            <person name="Curaba J."/>
            <person name="Simon P."/>
        </authorList>
    </citation>
    <scope>NUCLEOTIDE SEQUENCE</scope>
    <source>
        <tissue evidence="2">Leaf</tissue>
    </source>
</reference>
<dbReference type="Pfam" id="PF14214">
    <property type="entry name" value="Helitron_like_N"/>
    <property type="match status" value="1"/>
</dbReference>
<organism evidence="2 3">
    <name type="scientific">Daucus carota subsp. sativus</name>
    <name type="common">Carrot</name>
    <dbReference type="NCBI Taxonomy" id="79200"/>
    <lineage>
        <taxon>Eukaryota</taxon>
        <taxon>Viridiplantae</taxon>
        <taxon>Streptophyta</taxon>
        <taxon>Embryophyta</taxon>
        <taxon>Tracheophyta</taxon>
        <taxon>Spermatophyta</taxon>
        <taxon>Magnoliopsida</taxon>
        <taxon>eudicotyledons</taxon>
        <taxon>Gunneridae</taxon>
        <taxon>Pentapetalae</taxon>
        <taxon>asterids</taxon>
        <taxon>campanulids</taxon>
        <taxon>Apiales</taxon>
        <taxon>Apiaceae</taxon>
        <taxon>Apioideae</taxon>
        <taxon>Scandiceae</taxon>
        <taxon>Daucinae</taxon>
        <taxon>Daucus</taxon>
        <taxon>Daucus sect. Daucus</taxon>
    </lineage>
</organism>
<accession>A0AAF1B5M3</accession>
<dbReference type="PANTHER" id="PTHR45786:SF74">
    <property type="entry name" value="ATP-DEPENDENT DNA HELICASE"/>
    <property type="match status" value="1"/>
</dbReference>
<feature type="domain" description="Helitron helicase-like" evidence="1">
    <location>
        <begin position="320"/>
        <end position="503"/>
    </location>
</feature>
<proteinExistence type="predicted"/>
<reference evidence="2" key="1">
    <citation type="journal article" date="2016" name="Nat. Genet.">
        <title>A high-quality carrot genome assembly provides new insights into carotenoid accumulation and asterid genome evolution.</title>
        <authorList>
            <person name="Iorizzo M."/>
            <person name="Ellison S."/>
            <person name="Senalik D."/>
            <person name="Zeng P."/>
            <person name="Satapoomin P."/>
            <person name="Huang J."/>
            <person name="Bowman M."/>
            <person name="Iovene M."/>
            <person name="Sanseverino W."/>
            <person name="Cavagnaro P."/>
            <person name="Yildiz M."/>
            <person name="Macko-Podgorni A."/>
            <person name="Moranska E."/>
            <person name="Grzebelus E."/>
            <person name="Grzebelus D."/>
            <person name="Ashrafi H."/>
            <person name="Zheng Z."/>
            <person name="Cheng S."/>
            <person name="Spooner D."/>
            <person name="Van Deynze A."/>
            <person name="Simon P."/>
        </authorList>
    </citation>
    <scope>NUCLEOTIDE SEQUENCE</scope>
    <source>
        <tissue evidence="2">Leaf</tissue>
    </source>
</reference>
<name>A0AAF1B5M3_DAUCS</name>
<evidence type="ECO:0000313" key="3">
    <source>
        <dbReference type="Proteomes" id="UP000077755"/>
    </source>
</evidence>
<dbReference type="PANTHER" id="PTHR45786">
    <property type="entry name" value="DNA BINDING PROTEIN-LIKE"/>
    <property type="match status" value="1"/>
</dbReference>
<evidence type="ECO:0000313" key="2">
    <source>
        <dbReference type="EMBL" id="WOH04071.1"/>
    </source>
</evidence>
<dbReference type="InterPro" id="IPR025476">
    <property type="entry name" value="Helitron_helicase-like"/>
</dbReference>
<dbReference type="Proteomes" id="UP000077755">
    <property type="component" value="Chromosome 6"/>
</dbReference>
<gene>
    <name evidence="2" type="ORF">DCAR_0623477</name>
</gene>
<dbReference type="AlphaFoldDB" id="A0AAF1B5M3"/>
<protein>
    <recommendedName>
        <fullName evidence="1">Helitron helicase-like domain-containing protein</fullName>
    </recommendedName>
</protein>